<dbReference type="Pfam" id="PF07727">
    <property type="entry name" value="RVT_2"/>
    <property type="match status" value="1"/>
</dbReference>
<dbReference type="EMBL" id="AM452970">
    <property type="protein sequence ID" value="CAN69946.1"/>
    <property type="molecule type" value="Genomic_DNA"/>
</dbReference>
<gene>
    <name evidence="2" type="ORF">VITISV_038101</name>
</gene>
<name>A5BB33_VITVI</name>
<sequence length="184" mass="20844">MDFSETYSPIIKPSTIRVVLALVVQEGWDIRQLDVNNAFLNGHLQDDVYTSCPDVRRSSNGYCVFFGGNLVSWSSKKQSVVSRSSTESEYHALALVVAELTWMYSLLRELGVELKFSSVIWCDNQGVVSLAANPVYHARTKHIEIGVHFMRDKVLQKILEIRFVPSIEQVADVFTKPLSTTRFL</sequence>
<dbReference type="PANTHER" id="PTHR11439:SF467">
    <property type="entry name" value="INTEGRASE CATALYTIC DOMAIN-CONTAINING PROTEIN"/>
    <property type="match status" value="1"/>
</dbReference>
<dbReference type="CDD" id="cd09272">
    <property type="entry name" value="RNase_HI_RT_Ty1"/>
    <property type="match status" value="1"/>
</dbReference>
<dbReference type="SUPFAM" id="SSF56672">
    <property type="entry name" value="DNA/RNA polymerases"/>
    <property type="match status" value="1"/>
</dbReference>
<dbReference type="PANTHER" id="PTHR11439">
    <property type="entry name" value="GAG-POL-RELATED RETROTRANSPOSON"/>
    <property type="match status" value="1"/>
</dbReference>
<protein>
    <recommendedName>
        <fullName evidence="1">Reverse transcriptase Ty1/copia-type domain-containing protein</fullName>
    </recommendedName>
</protein>
<proteinExistence type="predicted"/>
<organism evidence="2">
    <name type="scientific">Vitis vinifera</name>
    <name type="common">Grape</name>
    <dbReference type="NCBI Taxonomy" id="29760"/>
    <lineage>
        <taxon>Eukaryota</taxon>
        <taxon>Viridiplantae</taxon>
        <taxon>Streptophyta</taxon>
        <taxon>Embryophyta</taxon>
        <taxon>Tracheophyta</taxon>
        <taxon>Spermatophyta</taxon>
        <taxon>Magnoliopsida</taxon>
        <taxon>eudicotyledons</taxon>
        <taxon>Gunneridae</taxon>
        <taxon>Pentapetalae</taxon>
        <taxon>rosids</taxon>
        <taxon>Vitales</taxon>
        <taxon>Vitaceae</taxon>
        <taxon>Viteae</taxon>
        <taxon>Vitis</taxon>
    </lineage>
</organism>
<reference evidence="2" key="1">
    <citation type="journal article" date="2007" name="PLoS ONE">
        <title>The first genome sequence of an elite grapevine cultivar (Pinot noir Vitis vinifera L.): coping with a highly heterozygous genome.</title>
        <authorList>
            <person name="Velasco R."/>
            <person name="Zharkikh A."/>
            <person name="Troggio M."/>
            <person name="Cartwright D.A."/>
            <person name="Cestaro A."/>
            <person name="Pruss D."/>
            <person name="Pindo M."/>
            <person name="FitzGerald L.M."/>
            <person name="Vezzulli S."/>
            <person name="Reid J."/>
            <person name="Malacarne G."/>
            <person name="Iliev D."/>
            <person name="Coppola G."/>
            <person name="Wardell B."/>
            <person name="Micheletti D."/>
            <person name="Macalma T."/>
            <person name="Facci M."/>
            <person name="Mitchell J.T."/>
            <person name="Perazzolli M."/>
            <person name="Eldredge G."/>
            <person name="Gatto P."/>
            <person name="Oyzerski R."/>
            <person name="Moretto M."/>
            <person name="Gutin N."/>
            <person name="Stefanini M."/>
            <person name="Chen Y."/>
            <person name="Segala C."/>
            <person name="Davenport C."/>
            <person name="Dematte L."/>
            <person name="Mraz A."/>
            <person name="Battilana J."/>
            <person name="Stormo K."/>
            <person name="Costa F."/>
            <person name="Tao Q."/>
            <person name="Si-Ammour A."/>
            <person name="Harkins T."/>
            <person name="Lackey A."/>
            <person name="Perbost C."/>
            <person name="Taillon B."/>
            <person name="Stella A."/>
            <person name="Solovyev V."/>
            <person name="Fawcett J.A."/>
            <person name="Sterck L."/>
            <person name="Vandepoele K."/>
            <person name="Grando S.M."/>
            <person name="Toppo S."/>
            <person name="Moser C."/>
            <person name="Lanchbury J."/>
            <person name="Bogden R."/>
            <person name="Skolnick M."/>
            <person name="Sgaramella V."/>
            <person name="Bhatnagar S.K."/>
            <person name="Fontana P."/>
            <person name="Gutin A."/>
            <person name="Van de Peer Y."/>
            <person name="Salamini F."/>
            <person name="Viola R."/>
        </authorList>
    </citation>
    <scope>NUCLEOTIDE SEQUENCE</scope>
</reference>
<accession>A5BB33</accession>
<dbReference type="InterPro" id="IPR043502">
    <property type="entry name" value="DNA/RNA_pol_sf"/>
</dbReference>
<evidence type="ECO:0000259" key="1">
    <source>
        <dbReference type="Pfam" id="PF07727"/>
    </source>
</evidence>
<feature type="domain" description="Reverse transcriptase Ty1/copia-type" evidence="1">
    <location>
        <begin position="2"/>
        <end position="53"/>
    </location>
</feature>
<dbReference type="InterPro" id="IPR013103">
    <property type="entry name" value="RVT_2"/>
</dbReference>
<evidence type="ECO:0000313" key="2">
    <source>
        <dbReference type="EMBL" id="CAN69946.1"/>
    </source>
</evidence>
<dbReference type="AlphaFoldDB" id="A5BB33"/>